<dbReference type="Gene3D" id="4.10.60.10">
    <property type="entry name" value="Zinc finger, CCHC-type"/>
    <property type="match status" value="1"/>
</dbReference>
<protein>
    <submittedName>
        <fullName evidence="3">AGL178W family transposase</fullName>
    </submittedName>
</protein>
<gene>
    <name evidence="3" type="ORF">Kpol_250p6</name>
</gene>
<dbReference type="AlphaFoldDB" id="A7TTB5"/>
<evidence type="ECO:0000256" key="1">
    <source>
        <dbReference type="PROSITE-ProRule" id="PRU00047"/>
    </source>
</evidence>
<dbReference type="FunCoup" id="A7TTB5">
    <property type="interactions" value="37"/>
</dbReference>
<dbReference type="HOGENOM" id="CLU_1005423_0_0_1"/>
<dbReference type="InterPro" id="IPR045358">
    <property type="entry name" value="Ty3_capsid"/>
</dbReference>
<dbReference type="KEGG" id="vpo:Kpol_250p6"/>
<dbReference type="OrthoDB" id="8961543at2759"/>
<dbReference type="EMBL" id="DS480556">
    <property type="protein sequence ID" value="EDO14497.1"/>
    <property type="molecule type" value="Genomic_DNA"/>
</dbReference>
<feature type="domain" description="CCHC-type" evidence="2">
    <location>
        <begin position="253"/>
        <end position="269"/>
    </location>
</feature>
<reference evidence="3 4" key="1">
    <citation type="journal article" date="2007" name="Proc. Natl. Acad. Sci. U.S.A.">
        <title>Independent sorting-out of thousands of duplicated gene pairs in two yeast species descended from a whole-genome duplication.</title>
        <authorList>
            <person name="Scannell D.R."/>
            <person name="Frank A.C."/>
            <person name="Conant G.C."/>
            <person name="Byrne K.P."/>
            <person name="Woolfit M."/>
            <person name="Wolfe K.H."/>
        </authorList>
    </citation>
    <scope>NUCLEOTIDE SEQUENCE [LARGE SCALE GENOMIC DNA]</scope>
    <source>
        <strain evidence="4">ATCC 22028 / DSM 70294 / BCRC 21397 / CBS 2163 / NBRC 10782 / NRRL Y-8283 / UCD 57-17</strain>
    </source>
</reference>
<dbReference type="PhylomeDB" id="A7TTB5"/>
<keyword evidence="4" id="KW-1185">Reference proteome</keyword>
<evidence type="ECO:0000313" key="3">
    <source>
        <dbReference type="EMBL" id="EDO14497.1"/>
    </source>
</evidence>
<dbReference type="RefSeq" id="XP_001642355.1">
    <property type="nucleotide sequence ID" value="XM_001642305.1"/>
</dbReference>
<dbReference type="PROSITE" id="PS50158">
    <property type="entry name" value="ZF_CCHC"/>
    <property type="match status" value="1"/>
</dbReference>
<dbReference type="Proteomes" id="UP000000267">
    <property type="component" value="Unassembled WGS sequence"/>
</dbReference>
<dbReference type="SMART" id="SM00343">
    <property type="entry name" value="ZnF_C2HC"/>
    <property type="match status" value="1"/>
</dbReference>
<accession>A7TTB5</accession>
<dbReference type="GO" id="GO:0003676">
    <property type="term" value="F:nucleic acid binding"/>
    <property type="evidence" value="ECO:0007669"/>
    <property type="project" value="InterPro"/>
</dbReference>
<keyword evidence="1" id="KW-0479">Metal-binding</keyword>
<dbReference type="SUPFAM" id="SSF57756">
    <property type="entry name" value="Retrovirus zinc finger-like domains"/>
    <property type="match status" value="1"/>
</dbReference>
<proteinExistence type="predicted"/>
<keyword evidence="1" id="KW-0862">Zinc</keyword>
<dbReference type="OMA" id="FRNAHIG"/>
<dbReference type="InterPro" id="IPR036875">
    <property type="entry name" value="Znf_CCHC_sf"/>
</dbReference>
<dbReference type="InParanoid" id="A7TTB5"/>
<dbReference type="GO" id="GO:0008270">
    <property type="term" value="F:zinc ion binding"/>
    <property type="evidence" value="ECO:0007669"/>
    <property type="project" value="UniProtKB-KW"/>
</dbReference>
<evidence type="ECO:0000259" key="2">
    <source>
        <dbReference type="PROSITE" id="PS50158"/>
    </source>
</evidence>
<organism evidence="4">
    <name type="scientific">Vanderwaltozyma polyspora (strain ATCC 22028 / DSM 70294 / BCRC 21397 / CBS 2163 / NBRC 10782 / NRRL Y-8283 / UCD 57-17)</name>
    <name type="common">Kluyveromyces polysporus</name>
    <dbReference type="NCBI Taxonomy" id="436907"/>
    <lineage>
        <taxon>Eukaryota</taxon>
        <taxon>Fungi</taxon>
        <taxon>Dikarya</taxon>
        <taxon>Ascomycota</taxon>
        <taxon>Saccharomycotina</taxon>
        <taxon>Saccharomycetes</taxon>
        <taxon>Saccharomycetales</taxon>
        <taxon>Saccharomycetaceae</taxon>
        <taxon>Vanderwaltozyma</taxon>
    </lineage>
</organism>
<evidence type="ECO:0000313" key="4">
    <source>
        <dbReference type="Proteomes" id="UP000000267"/>
    </source>
</evidence>
<dbReference type="eggNOG" id="KOG0017">
    <property type="taxonomic scope" value="Eukaryota"/>
</dbReference>
<name>A7TTB5_VANPO</name>
<sequence>MSNGTAKKVRISEEKIGGPVTVSEIFSGPDDGIKLQTFLANIALQIIIRQLQSDDEKIALMCDGLYGNAAVWALEWYHSTNDHKFELFKKQFIEHFAVKVDYNKIINQLLEMKQSTLGLEQYNLKFNEYVRFFPPEITVQDFLLCFYLRGLENRTAQLVLYGQPKTLLAACKSAEQIRSFDELRGIDINKTHKKTFYGTNSANGMIDHNQKSLNISAAPVLYNSQRFNNHSRSKQNMKYGKQKKYNNRHNAPKCYGCGKMGHLVRYCPEKPTKEDSP</sequence>
<dbReference type="STRING" id="436907.A7TTB5"/>
<dbReference type="Pfam" id="PF19259">
    <property type="entry name" value="Ty3_capsid"/>
    <property type="match status" value="1"/>
</dbReference>
<dbReference type="InterPro" id="IPR001878">
    <property type="entry name" value="Znf_CCHC"/>
</dbReference>
<keyword evidence="1" id="KW-0863">Zinc-finger</keyword>
<dbReference type="GeneID" id="5542494"/>